<dbReference type="EMBL" id="CAJOBZ010000005">
    <property type="protein sequence ID" value="CAF4799344.1"/>
    <property type="molecule type" value="Genomic_DNA"/>
</dbReference>
<dbReference type="InterPro" id="IPR001254">
    <property type="entry name" value="Trypsin_dom"/>
</dbReference>
<dbReference type="Gene3D" id="2.40.10.10">
    <property type="entry name" value="Trypsin-like serine proteases"/>
    <property type="match status" value="2"/>
</dbReference>
<proteinExistence type="inferred from homology"/>
<evidence type="ECO:0000256" key="10">
    <source>
        <dbReference type="ARBA" id="ARBA00024195"/>
    </source>
</evidence>
<keyword evidence="1 11" id="KW-0645">Protease</keyword>
<keyword evidence="9" id="KW-0325">Glycoprotein</keyword>
<evidence type="ECO:0000256" key="5">
    <source>
        <dbReference type="ARBA" id="ARBA00022825"/>
    </source>
</evidence>
<evidence type="ECO:0000256" key="8">
    <source>
        <dbReference type="ARBA" id="ARBA00023157"/>
    </source>
</evidence>
<evidence type="ECO:0000256" key="4">
    <source>
        <dbReference type="ARBA" id="ARBA00022801"/>
    </source>
</evidence>
<dbReference type="OrthoDB" id="547031at2759"/>
<protein>
    <recommendedName>
        <fullName evidence="13">Peptidase S1 domain-containing protein</fullName>
    </recommendedName>
</protein>
<keyword evidence="5 11" id="KW-0720">Serine protease</keyword>
<dbReference type="InterPro" id="IPR051487">
    <property type="entry name" value="Ser/Thr_Proteases_Immune/Dev"/>
</dbReference>
<evidence type="ECO:0000256" key="11">
    <source>
        <dbReference type="RuleBase" id="RU363034"/>
    </source>
</evidence>
<keyword evidence="2" id="KW-0479">Metal-binding</keyword>
<dbReference type="InterPro" id="IPR018114">
    <property type="entry name" value="TRYPSIN_HIS"/>
</dbReference>
<evidence type="ECO:0000313" key="15">
    <source>
        <dbReference type="Proteomes" id="UP000663880"/>
    </source>
</evidence>
<accession>A0A821PCI4</accession>
<comment type="similarity">
    <text evidence="10">Belongs to the peptidase S1 family. CLIP subfamily.</text>
</comment>
<dbReference type="SUPFAM" id="SSF50494">
    <property type="entry name" value="Trypsin-like serine proteases"/>
    <property type="match status" value="1"/>
</dbReference>
<dbReference type="FunFam" id="2.40.10.10:FF:000078">
    <property type="entry name" value="Serine protease H137"/>
    <property type="match status" value="1"/>
</dbReference>
<evidence type="ECO:0000256" key="1">
    <source>
        <dbReference type="ARBA" id="ARBA00022670"/>
    </source>
</evidence>
<organism evidence="14 15">
    <name type="scientific">Pieris macdunnoughi</name>
    <dbReference type="NCBI Taxonomy" id="345717"/>
    <lineage>
        <taxon>Eukaryota</taxon>
        <taxon>Metazoa</taxon>
        <taxon>Ecdysozoa</taxon>
        <taxon>Arthropoda</taxon>
        <taxon>Hexapoda</taxon>
        <taxon>Insecta</taxon>
        <taxon>Pterygota</taxon>
        <taxon>Neoptera</taxon>
        <taxon>Endopterygota</taxon>
        <taxon>Lepidoptera</taxon>
        <taxon>Glossata</taxon>
        <taxon>Ditrysia</taxon>
        <taxon>Papilionoidea</taxon>
        <taxon>Pieridae</taxon>
        <taxon>Pierinae</taxon>
        <taxon>Pieris</taxon>
    </lineage>
</organism>
<keyword evidence="6" id="KW-0106">Calcium</keyword>
<gene>
    <name evidence="14" type="ORF">PMACD_LOCUS3353</name>
</gene>
<dbReference type="InterPro" id="IPR001314">
    <property type="entry name" value="Peptidase_S1A"/>
</dbReference>
<evidence type="ECO:0000256" key="7">
    <source>
        <dbReference type="ARBA" id="ARBA00023145"/>
    </source>
</evidence>
<dbReference type="PANTHER" id="PTHR24256">
    <property type="entry name" value="TRYPTASE-RELATED"/>
    <property type="match status" value="1"/>
</dbReference>
<feature type="signal peptide" evidence="12">
    <location>
        <begin position="1"/>
        <end position="20"/>
    </location>
</feature>
<dbReference type="PROSITE" id="PS50240">
    <property type="entry name" value="TRYPSIN_DOM"/>
    <property type="match status" value="1"/>
</dbReference>
<dbReference type="InterPro" id="IPR043504">
    <property type="entry name" value="Peptidase_S1_PA_chymotrypsin"/>
</dbReference>
<name>A0A821PCI4_9NEOP</name>
<keyword evidence="15" id="KW-1185">Reference proteome</keyword>
<keyword evidence="3 12" id="KW-0732">Signal</keyword>
<feature type="domain" description="Peptidase S1" evidence="13">
    <location>
        <begin position="116"/>
        <end position="368"/>
    </location>
</feature>
<sequence length="369" mass="41717">MFKKIFLCLLVLHTCNLVYSKRNCNDCQIYYTCKAAVDHARLKQNDETKKLFEKAVCGTAIEDGDSVVKVCCSDFPSLNDRPKPTPPAKNIENRWAGMNKENLLPDRCGSILGNRIFGGRKAKLYEFPWMVLISYKTREGPQFQCGGTIINSKYILTAAHCVVDKKIEGVRIGEYDINTDRDCEYEPDKVICEDHIQDMYVKEKIPHENYQRSPTSNDIALLRVDGEILLNYTNVEPICLPVSSSLRRKGLDNKNGTVAGWGYTETGRESAILLRVEVPVKTDAECKGYYNRNNRDSVKKQFCAGELKKDSCNGDSGGPLMMKANYNDVNSYVQYGIVSHGPMQCGSSFPGVYTDVREYVDWILNNIKE</sequence>
<dbReference type="InterPro" id="IPR033116">
    <property type="entry name" value="TRYPSIN_SER"/>
</dbReference>
<reference evidence="14" key="1">
    <citation type="submission" date="2021-02" db="EMBL/GenBank/DDBJ databases">
        <authorList>
            <person name="Steward A R."/>
        </authorList>
    </citation>
    <scope>NUCLEOTIDE SEQUENCE</scope>
</reference>
<dbReference type="AlphaFoldDB" id="A0A821PCI4"/>
<dbReference type="GO" id="GO:0051604">
    <property type="term" value="P:protein maturation"/>
    <property type="evidence" value="ECO:0007669"/>
    <property type="project" value="UniProtKB-ARBA"/>
</dbReference>
<dbReference type="GO" id="GO:0004252">
    <property type="term" value="F:serine-type endopeptidase activity"/>
    <property type="evidence" value="ECO:0007669"/>
    <property type="project" value="InterPro"/>
</dbReference>
<dbReference type="SMART" id="SM00020">
    <property type="entry name" value="Tryp_SPc"/>
    <property type="match status" value="1"/>
</dbReference>
<dbReference type="GO" id="GO:0006508">
    <property type="term" value="P:proteolysis"/>
    <property type="evidence" value="ECO:0007669"/>
    <property type="project" value="UniProtKB-KW"/>
</dbReference>
<dbReference type="FunFam" id="2.40.10.10:FF:000028">
    <property type="entry name" value="Serine protease easter"/>
    <property type="match status" value="1"/>
</dbReference>
<evidence type="ECO:0000256" key="9">
    <source>
        <dbReference type="ARBA" id="ARBA00023180"/>
    </source>
</evidence>
<evidence type="ECO:0000259" key="13">
    <source>
        <dbReference type="PROSITE" id="PS50240"/>
    </source>
</evidence>
<feature type="chain" id="PRO_5032431395" description="Peptidase S1 domain-containing protein" evidence="12">
    <location>
        <begin position="21"/>
        <end position="369"/>
    </location>
</feature>
<dbReference type="Proteomes" id="UP000663880">
    <property type="component" value="Unassembled WGS sequence"/>
</dbReference>
<dbReference type="Pfam" id="PF00089">
    <property type="entry name" value="Trypsin"/>
    <property type="match status" value="1"/>
</dbReference>
<dbReference type="PROSITE" id="PS00134">
    <property type="entry name" value="TRYPSIN_HIS"/>
    <property type="match status" value="1"/>
</dbReference>
<comment type="caution">
    <text evidence="14">The sequence shown here is derived from an EMBL/GenBank/DDBJ whole genome shotgun (WGS) entry which is preliminary data.</text>
</comment>
<keyword evidence="4 11" id="KW-0378">Hydrolase</keyword>
<keyword evidence="8" id="KW-1015">Disulfide bond</keyword>
<evidence type="ECO:0000256" key="3">
    <source>
        <dbReference type="ARBA" id="ARBA00022729"/>
    </source>
</evidence>
<dbReference type="CDD" id="cd00190">
    <property type="entry name" value="Tryp_SPc"/>
    <property type="match status" value="1"/>
</dbReference>
<keyword evidence="7" id="KW-0865">Zymogen</keyword>
<dbReference type="PRINTS" id="PR00722">
    <property type="entry name" value="CHYMOTRYPSIN"/>
</dbReference>
<dbReference type="GO" id="GO:0046872">
    <property type="term" value="F:metal ion binding"/>
    <property type="evidence" value="ECO:0007669"/>
    <property type="project" value="UniProtKB-KW"/>
</dbReference>
<evidence type="ECO:0000313" key="14">
    <source>
        <dbReference type="EMBL" id="CAF4799344.1"/>
    </source>
</evidence>
<evidence type="ECO:0000256" key="6">
    <source>
        <dbReference type="ARBA" id="ARBA00022837"/>
    </source>
</evidence>
<evidence type="ECO:0000256" key="12">
    <source>
        <dbReference type="SAM" id="SignalP"/>
    </source>
</evidence>
<evidence type="ECO:0000256" key="2">
    <source>
        <dbReference type="ARBA" id="ARBA00022723"/>
    </source>
</evidence>
<dbReference type="PROSITE" id="PS00135">
    <property type="entry name" value="TRYPSIN_SER"/>
    <property type="match status" value="1"/>
</dbReference>
<dbReference type="InterPro" id="IPR009003">
    <property type="entry name" value="Peptidase_S1_PA"/>
</dbReference>